<feature type="region of interest" description="Disordered" evidence="1">
    <location>
        <begin position="132"/>
        <end position="157"/>
    </location>
</feature>
<dbReference type="AlphaFoldDB" id="A0A4P7NID5"/>
<evidence type="ECO:0000256" key="2">
    <source>
        <dbReference type="SAM" id="SignalP"/>
    </source>
</evidence>
<accession>A0A4P7NID5</accession>
<reference evidence="3 4" key="1">
    <citation type="journal article" date="2019" name="Mol. Biol. Evol.">
        <title>Blast fungal genomes show frequent chromosomal changes, gene gains and losses, and effector gene turnover.</title>
        <authorList>
            <person name="Gomez Luciano L.B."/>
            <person name="Jason Tsai I."/>
            <person name="Chuma I."/>
            <person name="Tosa Y."/>
            <person name="Chen Y.H."/>
            <person name="Li J.Y."/>
            <person name="Li M.Y."/>
            <person name="Jade Lu M.Y."/>
            <person name="Nakayashiki H."/>
            <person name="Li W.H."/>
        </authorList>
    </citation>
    <scope>NUCLEOTIDE SEQUENCE [LARGE SCALE GENOMIC DNA]</scope>
    <source>
        <strain evidence="3">MZ5-1-6</strain>
    </source>
</reference>
<sequence length="178" mass="18763">MLFFKIFRLGAVAAFSSHALAMAAAGTEEQADLEARGARAGTEPQQQPQAGEGAGSNAINSHAAYGRAGEPLAAGNRMPMASRHPGRGGRHSQLRSGRSGGNLPTIDEDPYGLLPTKNQRNRPLVYTSRDGTTVRERTYSDDDPSVPQPMPKKGIGQSIRTFRAKRPIAASAGILAAA</sequence>
<protein>
    <submittedName>
        <fullName evidence="3">Uncharacterized protein</fullName>
    </submittedName>
</protein>
<evidence type="ECO:0000313" key="4">
    <source>
        <dbReference type="Proteomes" id="UP000294847"/>
    </source>
</evidence>
<gene>
    <name evidence="3" type="ORF">PoMZ_08676</name>
</gene>
<name>A0A4P7NID5_PYROR</name>
<feature type="compositionally biased region" description="Low complexity" evidence="1">
    <location>
        <begin position="40"/>
        <end position="51"/>
    </location>
</feature>
<feature type="signal peptide" evidence="2">
    <location>
        <begin position="1"/>
        <end position="25"/>
    </location>
</feature>
<evidence type="ECO:0000256" key="1">
    <source>
        <dbReference type="SAM" id="MobiDB-lite"/>
    </source>
</evidence>
<keyword evidence="2" id="KW-0732">Signal</keyword>
<feature type="chain" id="PRO_5020276232" evidence="2">
    <location>
        <begin position="26"/>
        <end position="178"/>
    </location>
</feature>
<feature type="compositionally biased region" description="Basic residues" evidence="1">
    <location>
        <begin position="84"/>
        <end position="93"/>
    </location>
</feature>
<dbReference type="VEuPathDB" id="FungiDB:M_BR32_EuGene_00115541"/>
<organism evidence="3 4">
    <name type="scientific">Pyricularia oryzae</name>
    <name type="common">Rice blast fungus</name>
    <name type="synonym">Magnaporthe oryzae</name>
    <dbReference type="NCBI Taxonomy" id="318829"/>
    <lineage>
        <taxon>Eukaryota</taxon>
        <taxon>Fungi</taxon>
        <taxon>Dikarya</taxon>
        <taxon>Ascomycota</taxon>
        <taxon>Pezizomycotina</taxon>
        <taxon>Sordariomycetes</taxon>
        <taxon>Sordariomycetidae</taxon>
        <taxon>Magnaporthales</taxon>
        <taxon>Pyriculariaceae</taxon>
        <taxon>Pyricularia</taxon>
    </lineage>
</organism>
<proteinExistence type="predicted"/>
<dbReference type="EMBL" id="CP034207">
    <property type="protein sequence ID" value="QBZ61720.1"/>
    <property type="molecule type" value="Genomic_DNA"/>
</dbReference>
<dbReference type="Proteomes" id="UP000294847">
    <property type="component" value="Chromosome 4"/>
</dbReference>
<evidence type="ECO:0000313" key="3">
    <source>
        <dbReference type="EMBL" id="QBZ61720.1"/>
    </source>
</evidence>
<feature type="region of interest" description="Disordered" evidence="1">
    <location>
        <begin position="32"/>
        <end position="118"/>
    </location>
</feature>